<name>A0A1G8GBW0_9BACI</name>
<evidence type="ECO:0000256" key="3">
    <source>
        <dbReference type="ARBA" id="ARBA00022759"/>
    </source>
</evidence>
<gene>
    <name evidence="8" type="ORF">SAMN05216352_103325</name>
</gene>
<reference evidence="8 9" key="1">
    <citation type="submission" date="2016-10" db="EMBL/GenBank/DDBJ databases">
        <authorList>
            <person name="de Groot N.N."/>
        </authorList>
    </citation>
    <scope>NUCLEOTIDE SEQUENCE [LARGE SCALE GENOMIC DNA]</scope>
    <source>
        <strain evidence="9">P4B,CCM 7963,CECT 7998,DSM 25260,IBRC-M 10614,KCTC 13821</strain>
    </source>
</reference>
<comment type="similarity">
    <text evidence="5">Belongs to the YicC/YloC family.</text>
</comment>
<keyword evidence="4" id="KW-0378">Hydrolase</keyword>
<evidence type="ECO:0000259" key="7">
    <source>
        <dbReference type="Pfam" id="PF08340"/>
    </source>
</evidence>
<evidence type="ECO:0000256" key="4">
    <source>
        <dbReference type="ARBA" id="ARBA00022801"/>
    </source>
</evidence>
<evidence type="ECO:0000256" key="1">
    <source>
        <dbReference type="ARBA" id="ARBA00001968"/>
    </source>
</evidence>
<evidence type="ECO:0000256" key="5">
    <source>
        <dbReference type="ARBA" id="ARBA00035648"/>
    </source>
</evidence>
<dbReference type="PANTHER" id="PTHR30636:SF3">
    <property type="entry name" value="UPF0701 PROTEIN YICC"/>
    <property type="match status" value="1"/>
</dbReference>
<keyword evidence="3" id="KW-0255">Endonuclease</keyword>
<evidence type="ECO:0000313" key="9">
    <source>
        <dbReference type="Proteomes" id="UP000199017"/>
    </source>
</evidence>
<dbReference type="GO" id="GO:0004521">
    <property type="term" value="F:RNA endonuclease activity"/>
    <property type="evidence" value="ECO:0007669"/>
    <property type="project" value="InterPro"/>
</dbReference>
<protein>
    <submittedName>
        <fullName evidence="8">TIGR00255 family protein</fullName>
    </submittedName>
</protein>
<feature type="domain" description="Endoribonuclease YicC-like N-terminal" evidence="6">
    <location>
        <begin position="7"/>
        <end position="159"/>
    </location>
</feature>
<comment type="cofactor">
    <cofactor evidence="1">
        <name>a divalent metal cation</name>
        <dbReference type="ChEBI" id="CHEBI:60240"/>
    </cofactor>
</comment>
<dbReference type="Pfam" id="PF08340">
    <property type="entry name" value="YicC-like_C"/>
    <property type="match status" value="1"/>
</dbReference>
<dbReference type="NCBIfam" id="TIGR00255">
    <property type="entry name" value="YicC/YloC family endoribonuclease"/>
    <property type="match status" value="1"/>
</dbReference>
<accession>A0A1G8GBW0</accession>
<dbReference type="InterPro" id="IPR005229">
    <property type="entry name" value="YicC/YloC-like"/>
</dbReference>
<keyword evidence="9" id="KW-1185">Reference proteome</keyword>
<organism evidence="8 9">
    <name type="scientific">Alteribacillus bidgolensis</name>
    <dbReference type="NCBI Taxonomy" id="930129"/>
    <lineage>
        <taxon>Bacteria</taxon>
        <taxon>Bacillati</taxon>
        <taxon>Bacillota</taxon>
        <taxon>Bacilli</taxon>
        <taxon>Bacillales</taxon>
        <taxon>Bacillaceae</taxon>
        <taxon>Alteribacillus</taxon>
    </lineage>
</organism>
<dbReference type="Pfam" id="PF03755">
    <property type="entry name" value="YicC-like_N"/>
    <property type="match status" value="1"/>
</dbReference>
<dbReference type="GO" id="GO:0016787">
    <property type="term" value="F:hydrolase activity"/>
    <property type="evidence" value="ECO:0007669"/>
    <property type="project" value="UniProtKB-KW"/>
</dbReference>
<evidence type="ECO:0000256" key="2">
    <source>
        <dbReference type="ARBA" id="ARBA00022722"/>
    </source>
</evidence>
<dbReference type="STRING" id="930129.SAMN05216352_103325"/>
<dbReference type="InterPro" id="IPR013551">
    <property type="entry name" value="YicC-like_C"/>
</dbReference>
<sequence length="296" mass="34464">MIDMSVSMTGFGRAILEQDGGSILVEMKSVNHRFCDIQFRMPRQLLSLEDRLRKCVLEKVERGKIDVFITLEGISPSTKEVNVDWSLLDQYIDQAEELDRLNVFESKLRLQDFLLHPDIAPIEESPQMKEEWQEAIEKAVSKAANELHKMRVEEGIRLQNDVRKRIENMHHLTSQLQEQAPEVVSLYRERLYERIREFIDGEYEPDETRLLQEVAFFAEKINVDEELTRLFSHYDQFILSLEADGAKGRKLDFLGQEMNREINTIGSKANSASLSHLVVDLKSELEKVKEQVQNIE</sequence>
<evidence type="ECO:0000313" key="8">
    <source>
        <dbReference type="EMBL" id="SDH91912.1"/>
    </source>
</evidence>
<dbReference type="AlphaFoldDB" id="A0A1G8GBW0"/>
<proteinExistence type="inferred from homology"/>
<feature type="domain" description="Endoribonuclease YicC-like C-terminal" evidence="7">
    <location>
        <begin position="177"/>
        <end position="296"/>
    </location>
</feature>
<dbReference type="InterPro" id="IPR013527">
    <property type="entry name" value="YicC-like_N"/>
</dbReference>
<keyword evidence="2" id="KW-0540">Nuclease</keyword>
<dbReference type="EMBL" id="FNDU01000003">
    <property type="protein sequence ID" value="SDH91912.1"/>
    <property type="molecule type" value="Genomic_DNA"/>
</dbReference>
<dbReference type="PANTHER" id="PTHR30636">
    <property type="entry name" value="UPF0701 PROTEIN YICC"/>
    <property type="match status" value="1"/>
</dbReference>
<evidence type="ECO:0000259" key="6">
    <source>
        <dbReference type="Pfam" id="PF03755"/>
    </source>
</evidence>
<dbReference type="Proteomes" id="UP000199017">
    <property type="component" value="Unassembled WGS sequence"/>
</dbReference>